<organism evidence="5 6">
    <name type="scientific">Roseibium litorale</name>
    <dbReference type="NCBI Taxonomy" id="2803841"/>
    <lineage>
        <taxon>Bacteria</taxon>
        <taxon>Pseudomonadati</taxon>
        <taxon>Pseudomonadota</taxon>
        <taxon>Alphaproteobacteria</taxon>
        <taxon>Hyphomicrobiales</taxon>
        <taxon>Stappiaceae</taxon>
        <taxon>Roseibium</taxon>
    </lineage>
</organism>
<evidence type="ECO:0000256" key="2">
    <source>
        <dbReference type="HAMAP-Rule" id="MF_02128"/>
    </source>
</evidence>
<evidence type="ECO:0000256" key="1">
    <source>
        <dbReference type="ARBA" id="ARBA00022977"/>
    </source>
</evidence>
<feature type="domain" description="PurM-like N-terminal" evidence="3">
    <location>
        <begin position="30"/>
        <end position="142"/>
    </location>
</feature>
<keyword evidence="2" id="KW-0067">ATP-binding</keyword>
<dbReference type="InterPro" id="IPR036921">
    <property type="entry name" value="PurM-like_N_sf"/>
</dbReference>
<dbReference type="Proteomes" id="UP000632063">
    <property type="component" value="Unassembled WGS sequence"/>
</dbReference>
<keyword evidence="2 5" id="KW-0418">Kinase</keyword>
<dbReference type="PIRSF" id="PIRSF005303">
    <property type="entry name" value="Thiam_monoph_kin"/>
    <property type="match status" value="1"/>
</dbReference>
<feature type="binding site" evidence="2">
    <location>
        <position position="150"/>
    </location>
    <ligand>
        <name>ATP</name>
        <dbReference type="ChEBI" id="CHEBI:30616"/>
    </ligand>
</feature>
<dbReference type="SUPFAM" id="SSF56042">
    <property type="entry name" value="PurM C-terminal domain-like"/>
    <property type="match status" value="1"/>
</dbReference>
<evidence type="ECO:0000313" key="5">
    <source>
        <dbReference type="EMBL" id="MBD8894278.1"/>
    </source>
</evidence>
<dbReference type="GO" id="GO:0009030">
    <property type="term" value="F:thiamine-phosphate kinase activity"/>
    <property type="evidence" value="ECO:0007669"/>
    <property type="project" value="UniProtKB-EC"/>
</dbReference>
<feature type="binding site" evidence="2">
    <location>
        <position position="31"/>
    </location>
    <ligand>
        <name>Mg(2+)</name>
        <dbReference type="ChEBI" id="CHEBI:18420"/>
        <label>3</label>
    </ligand>
</feature>
<feature type="binding site" evidence="2">
    <location>
        <position position="220"/>
    </location>
    <ligand>
        <name>Mg(2+)</name>
        <dbReference type="ChEBI" id="CHEBI:18420"/>
        <label>3</label>
    </ligand>
</feature>
<feature type="binding site" evidence="2">
    <location>
        <position position="223"/>
    </location>
    <ligand>
        <name>Mg(2+)</name>
        <dbReference type="ChEBI" id="CHEBI:18420"/>
        <label>5</label>
    </ligand>
</feature>
<reference evidence="6" key="1">
    <citation type="submission" date="2020-09" db="EMBL/GenBank/DDBJ databases">
        <title>The genome sequence of strain Labrenzia suaedae 4C16A.</title>
        <authorList>
            <person name="Liu Y."/>
        </authorList>
    </citation>
    <scope>NUCLEOTIDE SEQUENCE [LARGE SCALE GENOMIC DNA]</scope>
    <source>
        <strain evidence="6">4C16A</strain>
    </source>
</reference>
<keyword evidence="1 2" id="KW-0784">Thiamine biosynthesis</keyword>
<dbReference type="InterPro" id="IPR006283">
    <property type="entry name" value="ThiL-like"/>
</dbReference>
<dbReference type="PANTHER" id="PTHR30270">
    <property type="entry name" value="THIAMINE-MONOPHOSPHATE KINASE"/>
    <property type="match status" value="1"/>
</dbReference>
<dbReference type="RefSeq" id="WP_192151088.1">
    <property type="nucleotide sequence ID" value="NZ_JACYXI010000026.1"/>
</dbReference>
<feature type="binding site" evidence="2">
    <location>
        <position position="272"/>
    </location>
    <ligand>
        <name>substrate</name>
    </ligand>
</feature>
<dbReference type="CDD" id="cd02194">
    <property type="entry name" value="ThiL"/>
    <property type="match status" value="1"/>
</dbReference>
<feature type="binding site" evidence="2">
    <location>
        <begin position="123"/>
        <end position="124"/>
    </location>
    <ligand>
        <name>ATP</name>
        <dbReference type="ChEBI" id="CHEBI:30616"/>
    </ligand>
</feature>
<name>A0ABR9CTT5_9HYPH</name>
<feature type="binding site" evidence="2">
    <location>
        <position position="48"/>
    </location>
    <ligand>
        <name>Mg(2+)</name>
        <dbReference type="ChEBI" id="CHEBI:18420"/>
        <label>2</label>
    </ligand>
</feature>
<keyword evidence="2" id="KW-0547">Nucleotide-binding</keyword>
<feature type="binding site" evidence="2">
    <location>
        <position position="46"/>
    </location>
    <ligand>
        <name>Mg(2+)</name>
        <dbReference type="ChEBI" id="CHEBI:18420"/>
        <label>4</label>
    </ligand>
</feature>
<comment type="similarity">
    <text evidence="2">Belongs to the thiamine-monophosphate kinase family.</text>
</comment>
<accession>A0ABR9CTT5</accession>
<dbReference type="InterPro" id="IPR010918">
    <property type="entry name" value="PurM-like_C_dom"/>
</dbReference>
<feature type="binding site" evidence="2">
    <location>
        <position position="31"/>
    </location>
    <ligand>
        <name>Mg(2+)</name>
        <dbReference type="ChEBI" id="CHEBI:18420"/>
        <label>4</label>
    </ligand>
</feature>
<dbReference type="NCBIfam" id="TIGR01379">
    <property type="entry name" value="thiL"/>
    <property type="match status" value="1"/>
</dbReference>
<feature type="domain" description="PurM-like C-terminal" evidence="4">
    <location>
        <begin position="154"/>
        <end position="309"/>
    </location>
</feature>
<comment type="function">
    <text evidence="2">Catalyzes the ATP-dependent phosphorylation of thiamine-monophosphate (TMP) to form thiamine-pyrophosphate (TPP), the active form of vitamin B1.</text>
</comment>
<comment type="pathway">
    <text evidence="2">Cofactor biosynthesis; thiamine diphosphate biosynthesis; thiamine diphosphate from thiamine phosphate: step 1/1.</text>
</comment>
<feature type="binding site" evidence="2">
    <location>
        <position position="55"/>
    </location>
    <ligand>
        <name>substrate</name>
    </ligand>
</feature>
<protein>
    <recommendedName>
        <fullName evidence="2">Thiamine-monophosphate kinase</fullName>
        <shortName evidence="2">TMP kinase</shortName>
        <shortName evidence="2">Thiamine-phosphate kinase</shortName>
        <ecNumber evidence="2">2.7.4.16</ecNumber>
    </recommendedName>
</protein>
<dbReference type="InterPro" id="IPR016188">
    <property type="entry name" value="PurM-like_N"/>
</dbReference>
<comment type="catalytic activity">
    <reaction evidence="2">
        <text>thiamine phosphate + ATP = thiamine diphosphate + ADP</text>
        <dbReference type="Rhea" id="RHEA:15913"/>
        <dbReference type="ChEBI" id="CHEBI:30616"/>
        <dbReference type="ChEBI" id="CHEBI:37575"/>
        <dbReference type="ChEBI" id="CHEBI:58937"/>
        <dbReference type="ChEBI" id="CHEBI:456216"/>
        <dbReference type="EC" id="2.7.4.16"/>
    </reaction>
</comment>
<dbReference type="Gene3D" id="3.90.650.10">
    <property type="entry name" value="PurM-like C-terminal domain"/>
    <property type="match status" value="1"/>
</dbReference>
<evidence type="ECO:0000313" key="6">
    <source>
        <dbReference type="Proteomes" id="UP000632063"/>
    </source>
</evidence>
<feature type="binding site" evidence="2">
    <location>
        <position position="76"/>
    </location>
    <ligand>
        <name>Mg(2+)</name>
        <dbReference type="ChEBI" id="CHEBI:18420"/>
        <label>4</label>
    </ligand>
</feature>
<dbReference type="PANTHER" id="PTHR30270:SF0">
    <property type="entry name" value="THIAMINE-MONOPHOSPHATE KINASE"/>
    <property type="match status" value="1"/>
</dbReference>
<comment type="miscellaneous">
    <text evidence="2">Reaction mechanism of ThiL seems to utilize a direct, inline transfer of the gamma-phosphate of ATP to TMP rather than a phosphorylated enzyme intermediate.</text>
</comment>
<comment type="caution">
    <text evidence="5">The sequence shown here is derived from an EMBL/GenBank/DDBJ whole genome shotgun (WGS) entry which is preliminary data.</text>
</comment>
<gene>
    <name evidence="2 5" type="primary">thiL</name>
    <name evidence="5" type="ORF">IG616_22275</name>
</gene>
<keyword evidence="2 5" id="KW-0808">Transferase</keyword>
<dbReference type="Gene3D" id="3.30.1330.10">
    <property type="entry name" value="PurM-like, N-terminal domain"/>
    <property type="match status" value="1"/>
</dbReference>
<dbReference type="Pfam" id="PF00586">
    <property type="entry name" value="AIRS"/>
    <property type="match status" value="1"/>
</dbReference>
<feature type="binding site" evidence="2">
    <location>
        <position position="76"/>
    </location>
    <ligand>
        <name>Mg(2+)</name>
        <dbReference type="ChEBI" id="CHEBI:18420"/>
        <label>3</label>
    </ligand>
</feature>
<evidence type="ECO:0000259" key="4">
    <source>
        <dbReference type="Pfam" id="PF02769"/>
    </source>
</evidence>
<sequence>MAGDRPHEFELIKRYFAPLATDPGSLGLTDDASVYTPAPGMELVLTKDMLAADVHFFAGDPPEAIAAKALRVNLSDLAAKGARPRAYLLGLGLPDDWSAEWLERFASGLSGDQAAFDVALAGGDTIRSGQSLQLSITAIGEVPEGTAVRRTGGRAGDLLYVSGTIGDAAAGLKERLDPGLLARNGLDEDGIQHLLTRYLLPQPRVRLAETIRLHAHAAMDVSDGLLADAAHMAKASRLSLTIDLDKVPLSAPMRQLQTMAPELFLSALSGGDDYEILSLVPPEQTAAFEAAALSAGCPVTCIGVAGKCEGGVSLLRNDQPLDLETIPGFRHF</sequence>
<comment type="caution">
    <text evidence="2">Lacks conserved residue(s) required for the propagation of feature annotation.</text>
</comment>
<keyword evidence="2" id="KW-0479">Metal-binding</keyword>
<reference evidence="5 6" key="2">
    <citation type="journal article" date="2021" name="Int. J. Syst. Evol. Microbiol.">
        <title>Roseibium litorale sp. nov., isolated from a tidal flat sediment and proposal for the reclassification of Labrenzia polysiphoniae as Roseibium polysiphoniae comb. nov.</title>
        <authorList>
            <person name="Liu Y."/>
            <person name="Pei T."/>
            <person name="Du J."/>
            <person name="Chao M."/>
            <person name="Deng M.R."/>
            <person name="Zhu H."/>
        </authorList>
    </citation>
    <scope>NUCLEOTIDE SEQUENCE [LARGE SCALE GENOMIC DNA]</scope>
    <source>
        <strain evidence="5 6">4C16A</strain>
    </source>
</reference>
<dbReference type="EMBL" id="JACYXI010000026">
    <property type="protein sequence ID" value="MBD8894278.1"/>
    <property type="molecule type" value="Genomic_DNA"/>
</dbReference>
<evidence type="ECO:0000259" key="3">
    <source>
        <dbReference type="Pfam" id="PF00586"/>
    </source>
</evidence>
<feature type="binding site" evidence="2">
    <location>
        <position position="222"/>
    </location>
    <ligand>
        <name>ATP</name>
        <dbReference type="ChEBI" id="CHEBI:30616"/>
    </ligand>
</feature>
<feature type="binding site" evidence="2">
    <location>
        <position position="48"/>
    </location>
    <ligand>
        <name>Mg(2+)</name>
        <dbReference type="ChEBI" id="CHEBI:18420"/>
        <label>1</label>
    </ligand>
</feature>
<feature type="binding site" evidence="2">
    <location>
        <position position="124"/>
    </location>
    <ligand>
        <name>Mg(2+)</name>
        <dbReference type="ChEBI" id="CHEBI:18420"/>
        <label>1</label>
    </ligand>
</feature>
<feature type="binding site" evidence="2">
    <location>
        <position position="329"/>
    </location>
    <ligand>
        <name>substrate</name>
    </ligand>
</feature>
<dbReference type="InterPro" id="IPR036676">
    <property type="entry name" value="PurM-like_C_sf"/>
</dbReference>
<keyword evidence="2" id="KW-0460">Magnesium</keyword>
<dbReference type="SUPFAM" id="SSF55326">
    <property type="entry name" value="PurM N-terminal domain-like"/>
    <property type="match status" value="1"/>
</dbReference>
<dbReference type="HAMAP" id="MF_02128">
    <property type="entry name" value="TMP_kinase"/>
    <property type="match status" value="1"/>
</dbReference>
<feature type="binding site" evidence="2">
    <location>
        <position position="76"/>
    </location>
    <ligand>
        <name>Mg(2+)</name>
        <dbReference type="ChEBI" id="CHEBI:18420"/>
        <label>2</label>
    </ligand>
</feature>
<keyword evidence="6" id="KW-1185">Reference proteome</keyword>
<proteinExistence type="inferred from homology"/>
<dbReference type="Pfam" id="PF02769">
    <property type="entry name" value="AIRS_C"/>
    <property type="match status" value="1"/>
</dbReference>
<dbReference type="EC" id="2.7.4.16" evidence="2"/>